<dbReference type="Gene3D" id="3.40.50.720">
    <property type="entry name" value="NAD(P)-binding Rossmann-like Domain"/>
    <property type="match status" value="5"/>
</dbReference>
<gene>
    <name evidence="13" type="ORF">CKY47_34265</name>
</gene>
<dbReference type="SUPFAM" id="SSF55048">
    <property type="entry name" value="Probable ACP-binding domain of malonyl-CoA ACP transacylase"/>
    <property type="match status" value="5"/>
</dbReference>
<keyword evidence="4" id="KW-0808">Transferase</keyword>
<dbReference type="InterPro" id="IPR018201">
    <property type="entry name" value="Ketoacyl_synth_AS"/>
</dbReference>
<dbReference type="Gene3D" id="6.10.140.1830">
    <property type="match status" value="1"/>
</dbReference>
<dbReference type="InterPro" id="IPR050091">
    <property type="entry name" value="PKS_NRPS_Biosynth_Enz"/>
</dbReference>
<dbReference type="InterPro" id="IPR014030">
    <property type="entry name" value="Ketoacyl_synth_N"/>
</dbReference>
<dbReference type="PROSITE" id="PS50075">
    <property type="entry name" value="CARRIER"/>
    <property type="match status" value="5"/>
</dbReference>
<dbReference type="InterPro" id="IPR049552">
    <property type="entry name" value="PKS_DH_N"/>
</dbReference>
<dbReference type="InterPro" id="IPR036299">
    <property type="entry name" value="Polyketide_synth_docking_sf"/>
</dbReference>
<evidence type="ECO:0000259" key="12">
    <source>
        <dbReference type="PROSITE" id="PS52019"/>
    </source>
</evidence>
<dbReference type="PANTHER" id="PTHR43775:SF51">
    <property type="entry name" value="INACTIVE PHENOLPHTHIOCEROL SYNTHESIS POLYKETIDE SYNTHASE TYPE I PKS1-RELATED"/>
    <property type="match status" value="1"/>
</dbReference>
<dbReference type="Gene3D" id="3.30.70.3290">
    <property type="match status" value="5"/>
</dbReference>
<dbReference type="SMART" id="SM00822">
    <property type="entry name" value="PKS_KR"/>
    <property type="match status" value="5"/>
</dbReference>
<evidence type="ECO:0000256" key="1">
    <source>
        <dbReference type="ARBA" id="ARBA00001957"/>
    </source>
</evidence>
<dbReference type="CDD" id="cd08956">
    <property type="entry name" value="KR_3_FAS_SDR_x"/>
    <property type="match status" value="1"/>
</dbReference>
<dbReference type="Pfam" id="PF00698">
    <property type="entry name" value="Acyl_transf_1"/>
    <property type="match status" value="5"/>
</dbReference>
<organism evidence="13 14">
    <name type="scientific">Saccharothrix yanglingensis</name>
    <dbReference type="NCBI Taxonomy" id="659496"/>
    <lineage>
        <taxon>Bacteria</taxon>
        <taxon>Bacillati</taxon>
        <taxon>Actinomycetota</taxon>
        <taxon>Actinomycetes</taxon>
        <taxon>Pseudonocardiales</taxon>
        <taxon>Pseudonocardiaceae</taxon>
        <taxon>Saccharothrix</taxon>
    </lineage>
</organism>
<sequence length="7571" mass="792862">MMNEDKLRDYLKRATADLRQARRRLREVTEREQEPIAIVAMSCRFPGGIASAEDLWDLVAGGGDAIGDFPDDRGWDLDALYDPDPDRTGTVYTRHGGFLPGAADFDPAFFGISPREALAMDPQQRLLLETAWEVFEKAGIAPKSVRGSLTGVFTGVMYHDYASRLASTPDNLEGLLSTGNSGSVASGRIAYTLGLEGPAVTVDTACSSSLVALHLAVQALRSGDCTMALAGGVTVMAGPSAFVEFSRQRGLAPDGRCKSFSADADGASWSEGVGLLLVERLSDARRNGHPVLAVVRGSAVNQDGASNGLTAPNGPSQERVIMQALAGAGLSTEDVDVVEAHGTGTPLGDPIEAQSLLATYGRNRPEGRPLWLGSVKSNLGHTQAAAGVAGVIKVVMAMRHGVLPRTLHADEPTPQVDWTAGDVRLLTEPVDWSSSDRPRRAGVSSFGISGTNAHTVIEEAPPVEPAPGEEAAESEPVSVRTDVVPWVLSAATAEGVRAQVARLLDHLPANADPLDVAFSLATGRSPLEHRVAVVGSDLVGLRAALDGGDPVVGRASAGGPLAFLFSGQGSQRVGMGRGLYAAFPVFAAAYDEVVAGLGGASFFGVDVEVLARTGVAQRALFALQVGLFRLVESWGVRPDVLVGHSVGEIAAAHVAGVLSLDDACRLVSARADLMQALPSGGAMVAIEATEDEVLSHLADGVSIAAVNGPRSVVVSGAVDAVDAVDAVVAHFADRKTSRLTVSHAFHSPLMDPMLDDFAAVVGGLEFHEPRIPMLSPVAEPDYWVRHVRDAVRFADQIAELDERGTTRFLEIGPGGVLTALTRNCLPDAEILAVPTLRADRPEDLSAVTALAELHVNGLAVDWSAFFAGRGAGRTDLPTYAFQHERYWLEASTGPGDLRRAGLTPADHPLLSAAVSVADVDGFLLTGLLSPRTQPWLAGHGVHDSAVLPAAAFVELAVVAGDHVGCGTIEELAVETPLVLAEGESVAVQVWIGAPDAAGHRELRVHSKPENADVPWTRHCTGALGDTRRAEPEQVVDRAGAVSAEVDDASTFALHPALLDAVLATAADDRPDSWVHAATWRSVTLWATGATAVRAWLTPAGDGAFSLLLTDQDGRAVLTAESVGFRAIPLADLPLKSDDRLLRVDWTAVDELADPGDRPWHLLGADDRLPTATGVFRTLEEAAADAPELLVLPGGDPFSVLAHVRALLSDDRLTGTRLAVVTRRAVATTPAEDVLDLRAAPIWGLLRVAQSEHPDRFVLADTDDDSAHVLHAALRSGEPQVALRGGTVLVPRLDRVTPTAEPLRPLDPEGTVLITGGTGAIGAVVARHLVTKRSARHLLLVSRRGPDAPGAADLRAELTALGAHVTVAACDVADRDALAALLRDVPAEHPLTAVLHTAAVVDGGLVEQLTEEQLARVLAAKATAALTLHELTEDLDLAEFVLFSSLTGVLGDVGTGAYAAANSLLDALAHHRRAQGLAGTSLAWGLWSVRGEQTALSRADLDRMGRAGVLALSEGEALARLDHACAAPDALLVPAKLDLTARSGAVPTMLRRLVRVSPRRVAATGPARDSLAARLLATPVTDRADLVLDLVRAQAATVLAHATTDLVEASRAFRDLGFDSLTAMELRNRLGTATALRLPATLVFDYPTPELLADHLLERLVGDTPAPARPAAVGDVADDPIAIVAMSCRFPGEVASPEDLWRLVRDGVDAMTPMPADRDWDLDDLYDPDPDRAGTSYVREGAFLDSPADFDPAFFGISPREAVAMDPQQRLLLETSWELFERAGIDPAALRGSLTGVFVGTNGQDYAERLRHGGPDVQAHLVTASSASVVSGRIAYTFGLEGPAVTVDTACSSSLVALHLATQALRLGECDMAVVGGATVMSTPNAFVGFSRQRGLAADGRCKSFAAAADGTGWGEGVGLLLVERLSDARRLGHSVLAVVRGSAVNQDGASNGLTAPNGPSQQRVIRAALAGSGLGASDVDAVEAHGTGTALGDPIEAQALLATYGRDRDRPLWLGSIKSNIGHTQAAAGVAGVIKMVMAMQHGVLPPTLHVDEPTPHVDWSAGDVRLLTEAVEWAEPRRAAVSSFGVSGTNAHTVIEYVPAERPVPAPPVDGPVPWVLSAKTEQALRDQAARFLAVDASPVDVGYSLVGTRGTLEHRAVVFGRSPEDFAGALNALAGGTAHAAVARGRGRSGSTAFLFSGQGSQRAGMGRELHAAFPVFAAAYDEVVAGLGGASFFGVDVEVLARTGVAQRALFALQVGLFRLFESWGVRPDVLVGHSVGEIAAAHVAGVLSLEDACRLVSARADLMEALPSGGAMVAVEASEEEVVPLLTDGVSVAAVNGPRSVVVSGAVDAVDAVVAHFADRKTSRLAVSHAFHSPLMDPMLDDFAAVVRGLEFHEPRIPMLSPVAEPDYWVRHVRDAVRFADQVAELDERGTTKFLEIGPGGVLTALTRNCLPDTELLAVPTLRADRPEETTALTALGELFAHGVGVDWTPFLQGGQRVDLPTYPFQRQRYWLQRAAGSTADTDAAGWRYRVDWKPLGVLPEGRLTGTWLLVVPESEDLTEPVAAVLQRAGADVVRWRFTGAPLPAGDYSGVLSLLALGDDPAPATLALVQAVLAADVEAPLWCATRDAVTEPAQGMVWGLGRTVALEHPALWGGLVDLPAEPDERVLERLAPVLAGGHGEDQVAVRASGVLVRRLVRVSSVSSGVWRARGTALVTGGTGALGGHVARWLAGRGVGRVVLTSRRGAGAPGAAELVAELGELGVEVVVVACDVADRVQVEALLAEFEPTSVFHAAGRDHFDPVDTLDQEEFAAVLSAKVEGARHLDELLGERELDAFVLFSSIAGVWGSGYQAAYAAANAYLDALAHRRRSRGLAATAVAWGPWADGGMADGDSADQLLRRGVRRMSARRAIDALGHTLDRGEHAVVVADVDWSRFAPTFTVGRPSPLLGDLPEVRAALEPTAAPDGGGLAARLATLPVGDQEHVLVDLVLTHAAAVLGHAGTDDIEPDRAFKELGFDSLTAVELRTALAGATGLALPASLVFDYPNAIVLARHLRAELVTADVVVANTARVADVADDPVVIVGMSCRFPGGVRSAGDLWDLVAESRDAIGDFPVDRGWDLDRLYHPDPDHAGTTYSTRGGFLHDAADFDAAFFGISPREALAMDPQQRLLLETAWETFEVAGIDPRSVAGSATGVFVGMAYQGYGAGAGDRPDGVEGHLLTGGAASVVSGRIAYTLGLEGPAVTVDTACSSSLVALHLAAQSVRSGECSMALAGGVTVMADPTVFVEFSRQRGLSVDGRCRAYGAGADGTGWSEGAGLLLVERLSDARRLGHEVLAVVRGSAVNQDGASNGLTAPNGPAQQRVIRQALANAGLKTDDVDVVEGHGTGTSLGDPIEAQALLATYGRDRGRPLWLGSLKSNIGHTQAAAGVGGVIKMVMAMRHGVLPRTLHADEPTPGVDWASGEVRLLTEAVEWVEADRPRRAAVSSFGVSGTNAHVIIEQAAEVEVQREVSPEPPVVPWVLSGRGAAALRRQARQVLHTSADADATDVALSLAGRTAFEDRAVVLGANLLDGLRHLADGESAPGVVIGSRRAGRLAFLFSGQGSQRAGMGRELHAAFPVFAAAYDEVVAGLGGASFFGVDVEVLARTGVAQRALFALQVGLFRLFESWGVRPDVLVGHSVGEIAAAHVAGVLSLDDACRLVSARADLMEALPSGGAMVAVEAAEDEVVPLLTDGVSVAAVNGPRSVVVSGAVDAVDAVVAHFADRKTSRLAVSHAFHSPLMDPMLDEFAAVVGGLEFHEPRIPMLSPVAEPGYWVRHVRDAVRFADQVGELDERGVSKFLEIGPGGVLTALAQNCLPNKEVVATPALRADHEEVATTAMAVARLFVTGVPVDWRAFVPDARPIGLPTYAFQRERYWLTTGAHHRSDPAEARFWETVEREDLEQLAATLDITGDESFSAVLPRLSAWRRRRRDEAAADGWRYDVSWQPLDDAEAVTPDGTWLLLLPAVGDVLPWVDVVHDLLADRVAELVVVRVGLDTDLSTALADLPEVGRVVSLLAGSDTRDGTALTLRLVQALLDAGVEVPLWCVTREAVADPAQGMVWGLGRTVALEHPALWGGLVDLPAEVDDVAIGRLAWVLAGGHGEDQVAVRASGVLVRRLVRVSSVSSGVWRARGTALVTGGTGALGGHVARWLAGRGVGRVVLTSRRGAGAPGVDALVAELGELGVEVVVVACDVADRVQVEALLAEFEPTSVFHAAGRDHFDPVSSLSLEDLHAVLSAKVEGARHLDELLGERELDAFVLFSSIAGVWGSGYQAAYAAANAYLDALAHRRRSRGLAATAVAWGPWADGGMAAETGAEESLRRRGLRTMPAAQAVLALHRALADDRTTSTVADVDWSTFAPTFTVGRPSPLLSALPEVRDALDGGAAPTSTASAELVARLTGLPEPEQDRLLVDLVRTRAAAVLGHGSTGSVSADRAFRDLGFDSLTAVELRNTLGAETGLSLPTTLVFDHPNATELARLLKTELLGTAGGADTVLPVAVGSSEDPIVIVGMSCRYPGGVRSPEDLWRLVADGVDAVDEFPTDRDWDVEKLYDPTGKAGSSYVRHGGFLYDAAEFDADFFGISPREAVAMDPQQRLLLETSWELFERAGIDPSSVRGSQVGVFIGSGYQDYAAQVLAADGAGGYVGTGTSGSVISGRLAYTFGLQGPAVTVDTACSSSLVALHLAAQAVRNGECTMALAGGVTVMATPGPFIEFSRQGGLAADGRCKPFAAAADGTGWSEGVGVLLVERLSDARRLGHEVLAVVRGSAVNQDGASNGLTAPNGPAQQRVIRQALANAGLRTDQVDVVEGHGTGTVLGDPIEAQALLATYGRDRGRPLWLGSLKSNIGHAQAASGVAGVIKMVMAMRHGVLPRTLHVDEPTPHVDWTAGDVRLLTEQREWPAGDRPRRAGVSSFGVSGTNAHTIIESYDDVPLVVPAAPPSPEVVPWPLSARSVPALQEQARRLLDAVDSRGPDLASVGLTLATRRAALEHRAVVVGTDIHDFRAGLAALAQGQQAATVVTGEQEAGQTAFLFSGQGSQRAGMGRELHAAFPVFAAAYDEVVAGLGGTSFFDVGAEVLARTGVAQRALFALQVALFRLFESWGVRPDVLVGHSVGEIAAAHVAGVLSLDDACRLVSARADLMQALPPGGGMVAVEATEDEVLPHLADGVSIAAVNGPRSVVVSGEAGAVDAVVAHFADRKTSRLKVSHAFHSPLMEPMLDGFAAVVGGLEFHEPSIPMLSPVAEAGYWVRHVRDAVRFAEQVVELDERGVSKFLEIGPGGVLTALTRNCLPDAEILAVPTLRTDHDEATTIVTAVARLHTHGVNVDWSPFFPDAQPVDLPTYAFRTRTYWMSAPAAEVAADPADSAFWSIVERQDAIGLAEVLGTAPAELDHVLPALSAWRRQRHDQSAVSGWRYRVAWQPVTLDDRRPAGRWLVVVPSGVEHTDFVEGALTRHGAVPVTIEVEPGTTRTSLADLVRQALEAPDEPLAGVLSLLALGDEDATPGLAQGLSDAEVIAPLWCVTRGAVGTGPVDAVEHPEQAKVWGLGRVIGLERPDLWGGLVDLPAELDERVLGRLAWVLAGGHGEDQVAVRASGVLVRRLVRVSSVSSGVWRARGTALVTGGTGALGGHVARWLAGRGVGRVVLTSRRGAGAPGAAELVAELGELGVEVVVVACDVADRVQVEALLAGIADLTVVVHTAGVDHLTPLDELTPEGYAAVLSAKVEGARHLDELLGERELDAFVLFSSIAGVWGSGYQAAYAAANAYLDALAHRRRSRGLAATAVAWGPWADGGMAEGPAEEQLRRRGLIRMPARQAVLALQGALADDEIALTVVDVDWAAFAPTFTVNRPSPLLGDLPEVRAALETVAPESGGEPELVARLSTLSEAEQERTLVELVRAGAALVLGHGAAGDVATDRAFRDMGFDSLTAVELRNALSERTGLALPSTIVFDYPDARELGKFIKAELLGSSDGAVTASEVSADLSEDPIVIVGMSCRYPGGVRSPEDLWRLVADGVDAVDEFPADRGWDLDSLYSPDGGPGRSYVRHGGFLYDAAEFDADFFGISPREAVAMDPQQRLLLETSWELFERAGIDPSSVRGSQVGVFIGSGYQDYAAQVLKADNAEGYLGTGSAASVLSGRLAYTFGLQGPAVTVDTACSSSLVALHWAVQALRNGECSMAIAGGVMVMATPTAFVEFSRQGGLAADGRCKPFAAAADGTGWSEGVGVLLVERLSDARRLGHEVLAVVRGSAVNQDGASNGLTAPNGPAQQRVIRQALASAGLSTADVDVVEAHGTGTTLGDPIEAQALLATYGRDRGRPLWLGSLKSNIGHAQAASGVAGVIKMVMAMRHGVLPRTLHVDEPTPHVDWTVGDVRLLTEPVDWSSSDHPRRAGVSSFGVSGTNAHTIIEEPSLVVGTPPAPGNPAPVVPWVLSASTADGLRMQAGQLLSLVESTGPDPVDVAYSLVTGRAALRNRAVVLGDGPGGLTAGLRALAAGDSVPASIRGEAVQGSTAFLFSGQGSQRAGMGRELHAAFPVFAAAYDEVVAGLGGASFFGVDVEVLARTGVAQRALFALQVALFRLVESWGVRPDVLVGHSVGEIAAAHVAGVLSLDDACRLVSARADLMQALPSGGAMVAIEATEDEVLPHLTEEVSIAAVNGPRSVVVAGEAGAVEVVVAHFADRKTSRLKVSHAFHSPLMEPMLDDFAAVVGELEFSEPRIPMLSPVSEPDYWVRHVRDAVRFGDQIDELDRRGIAKFLEIGPGGVLTALTRNSLPDAEILAVPTLRADRPEVTAATTALAHLHVNGVEVDWTPFLAGGSRVPVPTYPFQRERHWLESSPAATAADPVDAEFWATVERGDLGELASTLNVRTDDRFGDVLPRLTEWRRRRREQSASDSLRYDVAWRSPADLPAADLDGTWPVVVHADRLTAEPVVACLRGLVEHGATPLVVALEPGDDRSTLAARLAGTDAAGVLSLLAVTGDPGRPADAVASTVLLVQALVDAGVGAPLWCATRSAVSTGADDPLRNPVQALVWGTGRAAALEHAARWGGLVDLPETLDDRVLADLASVLSGRSGEDQVAIRPSGVLVRRLRRTPPTTRPVRARGLGGTVLVTGGTGGLGAHVARWLATGDTRDVVLTSRRGEDAPGAVDLRAELEAAGVGVTIAACDIADRAAVAALLDQVGPLTAVVHAAGVADAAMIADTTAEEVAAALAAKVDGARHLDELLGDRELDAFVLFSSIAGVWGSGGQAAYAAGNAYLDALAAARRARGLTATAVAWGPWGGGGMVADTGDEERLRARGLTPLTPSSALLALQRALDEDATALVVADVDWERFIEPFTVTRPSPLLDELAGTHRAPDPVESGSAQDALRATLADAPPAERDQVLLDLVRANVANVLGHGSPDRVEPGRAFRDLGFDSLTAIEMRNGLTAATGLALPATLVFDHPTPSTLARHLLAELVPDDAAPGTSVFGELDRVESAIATTGGDVVVRSRIKLRLQDLLARLNGDADDTAADRLADATVDDIFDLVDRELDVS</sequence>
<evidence type="ECO:0000313" key="13">
    <source>
        <dbReference type="EMBL" id="MDQ2588924.1"/>
    </source>
</evidence>
<dbReference type="SUPFAM" id="SSF51735">
    <property type="entry name" value="NAD(P)-binding Rossmann-fold domains"/>
    <property type="match status" value="10"/>
</dbReference>
<dbReference type="InterPro" id="IPR020841">
    <property type="entry name" value="PKS_Beta-ketoAc_synthase_dom"/>
</dbReference>
<dbReference type="Pfam" id="PF18369">
    <property type="entry name" value="PKS_DE"/>
    <property type="match status" value="3"/>
</dbReference>
<dbReference type="Gene3D" id="3.40.366.10">
    <property type="entry name" value="Malonyl-Coenzyme A Acyl Carrier Protein, domain 2"/>
    <property type="match status" value="5"/>
</dbReference>
<dbReference type="InterPro" id="IPR016035">
    <property type="entry name" value="Acyl_Trfase/lysoPLipase"/>
</dbReference>
<feature type="active site" description="Proton acceptor; for dehydratase activity" evidence="8">
    <location>
        <position position="939"/>
    </location>
</feature>
<comment type="cofactor">
    <cofactor evidence="1">
        <name>pantetheine 4'-phosphate</name>
        <dbReference type="ChEBI" id="CHEBI:47942"/>
    </cofactor>
</comment>
<dbReference type="Gene3D" id="3.40.47.10">
    <property type="match status" value="5"/>
</dbReference>
<dbReference type="InterPro" id="IPR009081">
    <property type="entry name" value="PP-bd_ACP"/>
</dbReference>
<dbReference type="InterPro" id="IPR055123">
    <property type="entry name" value="SpnB-like_Rossmann"/>
</dbReference>
<dbReference type="SMART" id="SM00826">
    <property type="entry name" value="PKS_DH"/>
    <property type="match status" value="1"/>
</dbReference>
<dbReference type="Proteomes" id="UP001225605">
    <property type="component" value="Unassembled WGS sequence"/>
</dbReference>
<dbReference type="SUPFAM" id="SSF52151">
    <property type="entry name" value="FabD/lysophospholipase-like"/>
    <property type="match status" value="5"/>
</dbReference>
<feature type="domain" description="Carrier" evidence="10">
    <location>
        <begin position="1584"/>
        <end position="1659"/>
    </location>
</feature>
<keyword evidence="6" id="KW-0511">Multifunctional enzyme</keyword>
<dbReference type="Pfam" id="PF00550">
    <property type="entry name" value="PP-binding"/>
    <property type="match status" value="5"/>
</dbReference>
<feature type="domain" description="Carrier" evidence="10">
    <location>
        <begin position="4452"/>
        <end position="4527"/>
    </location>
</feature>
<dbReference type="InterPro" id="IPR036736">
    <property type="entry name" value="ACP-like_sf"/>
</dbReference>
<protein>
    <submittedName>
        <fullName evidence="13">Uncharacterized protein</fullName>
    </submittedName>
</protein>
<dbReference type="InterPro" id="IPR036291">
    <property type="entry name" value="NAD(P)-bd_dom_sf"/>
</dbReference>
<evidence type="ECO:0000256" key="4">
    <source>
        <dbReference type="ARBA" id="ARBA00022679"/>
    </source>
</evidence>
<dbReference type="InterPro" id="IPR057326">
    <property type="entry name" value="KR_dom"/>
</dbReference>
<feature type="domain" description="Ketosynthase family 3 (KS3)" evidence="11">
    <location>
        <begin position="6025"/>
        <end position="6447"/>
    </location>
</feature>
<feature type="domain" description="Carrier" evidence="10">
    <location>
        <begin position="2986"/>
        <end position="3061"/>
    </location>
</feature>
<feature type="region of interest" description="N-terminal hotdog fold" evidence="8">
    <location>
        <begin position="907"/>
        <end position="1030"/>
    </location>
</feature>
<dbReference type="Gene3D" id="1.10.1200.10">
    <property type="entry name" value="ACP-like"/>
    <property type="match status" value="5"/>
</dbReference>
<dbReference type="SMART" id="SM00825">
    <property type="entry name" value="PKS_KS"/>
    <property type="match status" value="5"/>
</dbReference>
<dbReference type="InterPro" id="IPR001227">
    <property type="entry name" value="Ac_transferase_dom_sf"/>
</dbReference>
<dbReference type="SMART" id="SM00827">
    <property type="entry name" value="PKS_AT"/>
    <property type="match status" value="5"/>
</dbReference>
<dbReference type="InterPro" id="IPR014043">
    <property type="entry name" value="Acyl_transferase_dom"/>
</dbReference>
<evidence type="ECO:0000259" key="10">
    <source>
        <dbReference type="PROSITE" id="PS50075"/>
    </source>
</evidence>
<dbReference type="PROSITE" id="PS00012">
    <property type="entry name" value="PHOSPHOPANTETHEINE"/>
    <property type="match status" value="5"/>
</dbReference>
<dbReference type="Pfam" id="PF08990">
    <property type="entry name" value="Docking"/>
    <property type="match status" value="1"/>
</dbReference>
<comment type="caution">
    <text evidence="13">The sequence shown here is derived from an EMBL/GenBank/DDBJ whole genome shotgun (WGS) entry which is preliminary data.</text>
</comment>
<feature type="domain" description="Ketosynthase family 3 (KS3)" evidence="11">
    <location>
        <begin position="4546"/>
        <end position="4968"/>
    </location>
</feature>
<evidence type="ECO:0000256" key="9">
    <source>
        <dbReference type="SAM" id="Coils"/>
    </source>
</evidence>
<dbReference type="InterPro" id="IPR049900">
    <property type="entry name" value="PKS_mFAS_DH"/>
</dbReference>
<keyword evidence="2" id="KW-0596">Phosphopantetheine</keyword>
<dbReference type="PROSITE" id="PS52019">
    <property type="entry name" value="PKS_MFAS_DH"/>
    <property type="match status" value="1"/>
</dbReference>
<dbReference type="InterPro" id="IPR041618">
    <property type="entry name" value="PKS_DE"/>
</dbReference>
<feature type="domain" description="Carrier" evidence="10">
    <location>
        <begin position="7419"/>
        <end position="7494"/>
    </location>
</feature>
<dbReference type="CDD" id="cd08952">
    <property type="entry name" value="KR_1_SDR_x"/>
    <property type="match status" value="4"/>
</dbReference>
<dbReference type="PROSITE" id="PS00606">
    <property type="entry name" value="KS3_1"/>
    <property type="match status" value="5"/>
</dbReference>
<dbReference type="InterPro" id="IPR016039">
    <property type="entry name" value="Thiolase-like"/>
</dbReference>
<dbReference type="Pfam" id="PF02801">
    <property type="entry name" value="Ketoacyl-synt_C"/>
    <property type="match status" value="5"/>
</dbReference>
<dbReference type="NCBIfam" id="NF045894">
    <property type="entry name" value="PKS_plus_SDR"/>
    <property type="match status" value="3"/>
</dbReference>
<keyword evidence="7" id="KW-0012">Acyltransferase</keyword>
<evidence type="ECO:0000256" key="7">
    <source>
        <dbReference type="ARBA" id="ARBA00023315"/>
    </source>
</evidence>
<dbReference type="CDD" id="cd00833">
    <property type="entry name" value="PKS"/>
    <property type="match status" value="5"/>
</dbReference>
<dbReference type="InterPro" id="IPR015083">
    <property type="entry name" value="NorB/c/GfsB-D-like_docking"/>
</dbReference>
<evidence type="ECO:0000256" key="2">
    <source>
        <dbReference type="ARBA" id="ARBA00022450"/>
    </source>
</evidence>
<feature type="active site" description="Proton donor; for dehydratase activity" evidence="8">
    <location>
        <position position="1110"/>
    </location>
</feature>
<keyword evidence="5" id="KW-0045">Antibiotic biosynthesis</keyword>
<dbReference type="Gene3D" id="3.10.129.10">
    <property type="entry name" value="Hotdog Thioesterase"/>
    <property type="match status" value="1"/>
</dbReference>
<keyword evidence="3" id="KW-0597">Phosphoprotein</keyword>
<accession>A0ABU0X9W4</accession>
<dbReference type="InterPro" id="IPR016036">
    <property type="entry name" value="Malonyl_transacylase_ACP-bd"/>
</dbReference>
<dbReference type="InterPro" id="IPR020807">
    <property type="entry name" value="PKS_DH"/>
</dbReference>
<evidence type="ECO:0000256" key="5">
    <source>
        <dbReference type="ARBA" id="ARBA00023194"/>
    </source>
</evidence>
<dbReference type="InterPro" id="IPR014031">
    <property type="entry name" value="Ketoacyl_synth_C"/>
</dbReference>
<keyword evidence="9" id="KW-0175">Coiled coil</keyword>
<dbReference type="SUPFAM" id="SSF101173">
    <property type="entry name" value="Docking domain B of the erythromycin polyketide synthase (DEBS)"/>
    <property type="match status" value="1"/>
</dbReference>
<feature type="domain" description="Ketosynthase family 3 (KS3)" evidence="11">
    <location>
        <begin position="1677"/>
        <end position="2098"/>
    </location>
</feature>
<dbReference type="Pfam" id="PF22953">
    <property type="entry name" value="SpnB_Rossmann"/>
    <property type="match status" value="1"/>
</dbReference>
<dbReference type="SMART" id="SM01294">
    <property type="entry name" value="PKS_PP_betabranch"/>
    <property type="match status" value="5"/>
</dbReference>
<dbReference type="SUPFAM" id="SSF47336">
    <property type="entry name" value="ACP-like"/>
    <property type="match status" value="5"/>
</dbReference>
<evidence type="ECO:0000259" key="11">
    <source>
        <dbReference type="PROSITE" id="PS52004"/>
    </source>
</evidence>
<dbReference type="EMBL" id="NSDM01000025">
    <property type="protein sequence ID" value="MDQ2588924.1"/>
    <property type="molecule type" value="Genomic_DNA"/>
</dbReference>
<dbReference type="RefSeq" id="WP_306750589.1">
    <property type="nucleotide sequence ID" value="NZ_NSDM01000025.1"/>
</dbReference>
<feature type="domain" description="Ketosynthase family 3 (KS3)" evidence="11">
    <location>
        <begin position="3079"/>
        <end position="3503"/>
    </location>
</feature>
<dbReference type="SUPFAM" id="SSF53901">
    <property type="entry name" value="Thiolase-like"/>
    <property type="match status" value="5"/>
</dbReference>
<evidence type="ECO:0000256" key="8">
    <source>
        <dbReference type="PROSITE-ProRule" id="PRU01363"/>
    </source>
</evidence>
<name>A0ABU0X9W4_9PSEU</name>
<dbReference type="SMART" id="SM00823">
    <property type="entry name" value="PKS_PP"/>
    <property type="match status" value="5"/>
</dbReference>
<dbReference type="PROSITE" id="PS52004">
    <property type="entry name" value="KS3_2"/>
    <property type="match status" value="5"/>
</dbReference>
<dbReference type="Pfam" id="PF16197">
    <property type="entry name" value="KAsynt_C_assoc"/>
    <property type="match status" value="4"/>
</dbReference>
<evidence type="ECO:0000256" key="3">
    <source>
        <dbReference type="ARBA" id="ARBA00022553"/>
    </source>
</evidence>
<dbReference type="InterPro" id="IPR032821">
    <property type="entry name" value="PKS_assoc"/>
</dbReference>
<keyword evidence="14" id="KW-1185">Reference proteome</keyword>
<feature type="domain" description="PKS/mFAS DH" evidence="12">
    <location>
        <begin position="907"/>
        <end position="1206"/>
    </location>
</feature>
<dbReference type="Pfam" id="PF08659">
    <property type="entry name" value="KR"/>
    <property type="match status" value="5"/>
</dbReference>
<dbReference type="InterPro" id="IPR020806">
    <property type="entry name" value="PKS_PP-bd"/>
</dbReference>
<evidence type="ECO:0000313" key="14">
    <source>
        <dbReference type="Proteomes" id="UP001225605"/>
    </source>
</evidence>
<evidence type="ECO:0000256" key="6">
    <source>
        <dbReference type="ARBA" id="ARBA00023268"/>
    </source>
</evidence>
<feature type="region of interest" description="C-terminal hotdog fold" evidence="8">
    <location>
        <begin position="1049"/>
        <end position="1206"/>
    </location>
</feature>
<dbReference type="InterPro" id="IPR013968">
    <property type="entry name" value="PKS_KR"/>
</dbReference>
<feature type="domain" description="Ketosynthase family 3 (KS3)" evidence="11">
    <location>
        <begin position="33"/>
        <end position="459"/>
    </location>
</feature>
<dbReference type="Pfam" id="PF21089">
    <property type="entry name" value="PKS_DH_N"/>
    <property type="match status" value="1"/>
</dbReference>
<reference evidence="13 14" key="1">
    <citation type="submission" date="2017-06" db="EMBL/GenBank/DDBJ databases">
        <title>Cultured bacterium strain Saccharothrix yanglingensis Hhs.015.</title>
        <authorList>
            <person name="Xia Y."/>
        </authorList>
    </citation>
    <scope>NUCLEOTIDE SEQUENCE [LARGE SCALE GENOMIC DNA]</scope>
    <source>
        <strain evidence="13 14">Hhs.015</strain>
    </source>
</reference>
<feature type="coiled-coil region" evidence="9">
    <location>
        <begin position="4"/>
        <end position="31"/>
    </location>
</feature>
<feature type="domain" description="Carrier" evidence="10">
    <location>
        <begin position="5931"/>
        <end position="6006"/>
    </location>
</feature>
<proteinExistence type="predicted"/>
<dbReference type="PANTHER" id="PTHR43775">
    <property type="entry name" value="FATTY ACID SYNTHASE"/>
    <property type="match status" value="1"/>
</dbReference>
<dbReference type="InterPro" id="IPR006162">
    <property type="entry name" value="Ppantetheine_attach_site"/>
</dbReference>
<dbReference type="Pfam" id="PF00109">
    <property type="entry name" value="ketoacyl-synt"/>
    <property type="match status" value="5"/>
</dbReference>